<organism evidence="3 4">
    <name type="scientific">Monilinia laxa</name>
    <name type="common">Brown rot fungus</name>
    <name type="synonym">Sclerotinia laxa</name>
    <dbReference type="NCBI Taxonomy" id="61186"/>
    <lineage>
        <taxon>Eukaryota</taxon>
        <taxon>Fungi</taxon>
        <taxon>Dikarya</taxon>
        <taxon>Ascomycota</taxon>
        <taxon>Pezizomycotina</taxon>
        <taxon>Leotiomycetes</taxon>
        <taxon>Helotiales</taxon>
        <taxon>Sclerotiniaceae</taxon>
        <taxon>Monilinia</taxon>
    </lineage>
</organism>
<keyword evidence="4" id="KW-1185">Reference proteome</keyword>
<protein>
    <recommendedName>
        <fullName evidence="2">5'-3' DNA helicase ZGRF1-like N-terminal domain-containing protein</fullName>
    </recommendedName>
</protein>
<dbReference type="PANTHER" id="PTHR28535:SF1">
    <property type="entry name" value="PROTEIN ZGRF1"/>
    <property type="match status" value="1"/>
</dbReference>
<feature type="region of interest" description="Disordered" evidence="1">
    <location>
        <begin position="456"/>
        <end position="510"/>
    </location>
</feature>
<feature type="domain" description="5'-3' DNA helicase ZGRF1-like N-terminal" evidence="2">
    <location>
        <begin position="22"/>
        <end position="103"/>
    </location>
</feature>
<dbReference type="AlphaFoldDB" id="A0A5N6K2Q9"/>
<dbReference type="InterPro" id="IPR018838">
    <property type="entry name" value="ZGRF1-like_N"/>
</dbReference>
<feature type="region of interest" description="Disordered" evidence="1">
    <location>
        <begin position="616"/>
        <end position="649"/>
    </location>
</feature>
<dbReference type="GO" id="GO:0035861">
    <property type="term" value="C:site of double-strand break"/>
    <property type="evidence" value="ECO:0007669"/>
    <property type="project" value="TreeGrafter"/>
</dbReference>
<feature type="compositionally biased region" description="Basic and acidic residues" evidence="1">
    <location>
        <begin position="241"/>
        <end position="269"/>
    </location>
</feature>
<reference evidence="3 4" key="1">
    <citation type="submission" date="2019-06" db="EMBL/GenBank/DDBJ databases">
        <title>Genome Sequence of the Brown Rot Fungal Pathogen Monilinia laxa.</title>
        <authorList>
            <person name="De Miccolis Angelini R.M."/>
            <person name="Landi L."/>
            <person name="Abate D."/>
            <person name="Pollastro S."/>
            <person name="Romanazzi G."/>
            <person name="Faretra F."/>
        </authorList>
    </citation>
    <scope>NUCLEOTIDE SEQUENCE [LARGE SCALE GENOMIC DNA]</scope>
    <source>
        <strain evidence="3 4">Mlax316</strain>
    </source>
</reference>
<evidence type="ECO:0000313" key="4">
    <source>
        <dbReference type="Proteomes" id="UP000326757"/>
    </source>
</evidence>
<comment type="caution">
    <text evidence="3">The sequence shown here is derived from an EMBL/GenBank/DDBJ whole genome shotgun (WGS) entry which is preliminary data.</text>
</comment>
<feature type="region of interest" description="Disordered" evidence="1">
    <location>
        <begin position="173"/>
        <end position="206"/>
    </location>
</feature>
<name>A0A5N6K2Q9_MONLA</name>
<feature type="compositionally biased region" description="Polar residues" evidence="1">
    <location>
        <begin position="456"/>
        <end position="467"/>
    </location>
</feature>
<feature type="region of interest" description="Disordered" evidence="1">
    <location>
        <begin position="238"/>
        <end position="269"/>
    </location>
</feature>
<feature type="region of interest" description="Disordered" evidence="1">
    <location>
        <begin position="909"/>
        <end position="957"/>
    </location>
</feature>
<feature type="compositionally biased region" description="Polar residues" evidence="1">
    <location>
        <begin position="173"/>
        <end position="182"/>
    </location>
</feature>
<dbReference type="OrthoDB" id="6513042at2759"/>
<dbReference type="InterPro" id="IPR052800">
    <property type="entry name" value="DNA_Repair_Helicase_ZGRF1"/>
</dbReference>
<proteinExistence type="predicted"/>
<dbReference type="Proteomes" id="UP000326757">
    <property type="component" value="Unassembled WGS sequence"/>
</dbReference>
<accession>A0A5N6K2Q9</accession>
<feature type="region of interest" description="Disordered" evidence="1">
    <location>
        <begin position="372"/>
        <end position="416"/>
    </location>
</feature>
<dbReference type="Pfam" id="PF10382">
    <property type="entry name" value="ZGRF1-like_N"/>
    <property type="match status" value="1"/>
</dbReference>
<dbReference type="GO" id="GO:0006302">
    <property type="term" value="P:double-strand break repair"/>
    <property type="evidence" value="ECO:0007669"/>
    <property type="project" value="TreeGrafter"/>
</dbReference>
<dbReference type="PANTHER" id="PTHR28535">
    <property type="entry name" value="ZINC FINGER GRF-TYPE CONTAINING 1"/>
    <property type="match status" value="1"/>
</dbReference>
<gene>
    <name evidence="3" type="ORF">EYC80_009091</name>
</gene>
<feature type="region of interest" description="Disordered" evidence="1">
    <location>
        <begin position="849"/>
        <end position="873"/>
    </location>
</feature>
<feature type="compositionally biased region" description="Polar residues" evidence="1">
    <location>
        <begin position="914"/>
        <end position="924"/>
    </location>
</feature>
<evidence type="ECO:0000313" key="3">
    <source>
        <dbReference type="EMBL" id="KAB8296324.1"/>
    </source>
</evidence>
<sequence length="957" mass="105239">MTASPSVAISMDVPRDQNTAPVLEFRCLYTADTRRKQKRWQDGRLKYHTFNKRIMVFDERSNLVGDAHWREKAALDEGAELELERNGILVEVSEFLERKDQDLTELIDKRVKEREERFIARNGDSSPARSAASVRSQSIAAAHLKPKPLNSILGTPSGHYGKAFIQNISPFEQRRTLNGNSADENESPRPTKRRRANEPLPSKSGFAQNLMGATLSFTPTPSSTGPIRYESLKLKSIQRSEINDNKENRDNDRDVPSSRKKSLVGDDITRDIHFSKSRLQQQRRDKPEKGAYASNLIGASLSLSSFCKPSPKPIERNLSVQENQSKTIDLSMDTSSDENYPPPVPITNPKDVIRKNKKLRVDPIEKTLHLSSPPEKAIAVPESAAKLPSKRQESQNHVSTMDHAPGKSHSSLRIKSRPRNRMLMLLDQPSPRNPPLAIEQDTCRSTILDPVVHLTRASSNSRSTLSALEQDIGKPTKLRPVSSKTESPLPHRPSMIDAPDDFGNDTSSEDKVDELQIPALSDSLNLNPILSRTRPPEAQKSIPNIALALTEQQNSNYEQQSYSRSIEKACRQPKFDHFSRVDEESSQTTKKLVQNNDSIMQTSPKHLPRVSGAIERQINDSVGPNKDATSDRAPTSSEASEARQECNVHPLVGENDVTSVSDSTNKPNTPIAESAIISNSIEEISVAVKVPASASCAFQQTSAVPKAIIHSSLAIKSNTKISLQNIDAIFPEAVVEDRERAVNIHGASSNIIESDKILVGTTLNGFTFNSTGRFMAKLMPKSDQHRVEAVPIKTTSSLIDQPATFLPAAQHSSNDIDIKQSPSSIPGILPVEQTRSCEISGFMSANQIAEKEAHSRTPEALNSGDQVPSRPRIINPATRGISIQKTAKRTLHTLAPTVNQMGPPAAIFGGLGSGRNTTNNTSAKSVGDSGYETGGKGPWSRESFDLFGSWRPPVQQS</sequence>
<dbReference type="GO" id="GO:0005634">
    <property type="term" value="C:nucleus"/>
    <property type="evidence" value="ECO:0007669"/>
    <property type="project" value="TreeGrafter"/>
</dbReference>
<feature type="region of interest" description="Disordered" evidence="1">
    <location>
        <begin position="331"/>
        <end position="350"/>
    </location>
</feature>
<evidence type="ECO:0000259" key="2">
    <source>
        <dbReference type="Pfam" id="PF10382"/>
    </source>
</evidence>
<evidence type="ECO:0000256" key="1">
    <source>
        <dbReference type="SAM" id="MobiDB-lite"/>
    </source>
</evidence>
<dbReference type="EMBL" id="VIGI01000009">
    <property type="protein sequence ID" value="KAB8296324.1"/>
    <property type="molecule type" value="Genomic_DNA"/>
</dbReference>